<feature type="transmembrane region" description="Helical" evidence="1">
    <location>
        <begin position="27"/>
        <end position="50"/>
    </location>
</feature>
<dbReference type="InterPro" id="IPR023829">
    <property type="entry name" value="PGA_PgaD"/>
</dbReference>
<keyword evidence="3" id="KW-1185">Reference proteome</keyword>
<keyword evidence="1" id="KW-1133">Transmembrane helix</keyword>
<evidence type="ECO:0000256" key="1">
    <source>
        <dbReference type="SAM" id="Phobius"/>
    </source>
</evidence>
<reference evidence="2 3" key="1">
    <citation type="submission" date="2021-03" db="EMBL/GenBank/DDBJ databases">
        <authorList>
            <person name="So Y."/>
        </authorList>
    </citation>
    <scope>NUCLEOTIDE SEQUENCE [LARGE SCALE GENOMIC DNA]</scope>
    <source>
        <strain evidence="2 3">PWR1</strain>
    </source>
</reference>
<dbReference type="Proteomes" id="UP000680815">
    <property type="component" value="Unassembled WGS sequence"/>
</dbReference>
<dbReference type="Pfam" id="PF13994">
    <property type="entry name" value="PgaD"/>
    <property type="match status" value="1"/>
</dbReference>
<evidence type="ECO:0000313" key="3">
    <source>
        <dbReference type="Proteomes" id="UP000680815"/>
    </source>
</evidence>
<keyword evidence="1" id="KW-0472">Membrane</keyword>
<feature type="transmembrane region" description="Helical" evidence="1">
    <location>
        <begin position="70"/>
        <end position="93"/>
    </location>
</feature>
<proteinExistence type="predicted"/>
<name>A0ABS4AXL1_9PROT</name>
<protein>
    <submittedName>
        <fullName evidence="2">Poly-beta-1,6-N-acetyl-D-glucosamine biosynthesis protein PgaD</fullName>
    </submittedName>
</protein>
<gene>
    <name evidence="2" type="primary">pgaD</name>
    <name evidence="2" type="ORF">J5Y09_19460</name>
</gene>
<evidence type="ECO:0000313" key="2">
    <source>
        <dbReference type="EMBL" id="MBP0466113.1"/>
    </source>
</evidence>
<keyword evidence="1" id="KW-0812">Transmembrane</keyword>
<dbReference type="NCBIfam" id="TIGR03940">
    <property type="entry name" value="PGA_PgaD"/>
    <property type="match status" value="1"/>
</dbReference>
<organism evidence="2 3">
    <name type="scientific">Roseomonas nitratireducens</name>
    <dbReference type="NCBI Taxonomy" id="2820810"/>
    <lineage>
        <taxon>Bacteria</taxon>
        <taxon>Pseudomonadati</taxon>
        <taxon>Pseudomonadota</taxon>
        <taxon>Alphaproteobacteria</taxon>
        <taxon>Acetobacterales</taxon>
        <taxon>Roseomonadaceae</taxon>
        <taxon>Roseomonas</taxon>
    </lineage>
</organism>
<dbReference type="RefSeq" id="WP_209353487.1">
    <property type="nucleotide sequence ID" value="NZ_JAGIYZ010000022.1"/>
</dbReference>
<sequence>MSATQEFIPPLILDAQSRPMLGRVRDIVFTALLWAGWLYLLLAAVGTVWVPPFVQHMLPVEPPGHPWLVLRAALLCISIAVFVCALMLIRVLFERRKFRGEDRRRYFPRPDDTVIGVAFGVPPADLPAWRGAKRLVVHHDEAGRVTGVDTR</sequence>
<dbReference type="EMBL" id="JAGIYZ010000022">
    <property type="protein sequence ID" value="MBP0466113.1"/>
    <property type="molecule type" value="Genomic_DNA"/>
</dbReference>
<comment type="caution">
    <text evidence="2">The sequence shown here is derived from an EMBL/GenBank/DDBJ whole genome shotgun (WGS) entry which is preliminary data.</text>
</comment>
<accession>A0ABS4AXL1</accession>